<dbReference type="OrthoDB" id="3226017at2"/>
<evidence type="ECO:0000313" key="2">
    <source>
        <dbReference type="EMBL" id="SFO25769.1"/>
    </source>
</evidence>
<feature type="signal peptide" evidence="1">
    <location>
        <begin position="1"/>
        <end position="21"/>
    </location>
</feature>
<organism evidence="2 3">
    <name type="scientific">Geodermatophilus obscurus</name>
    <dbReference type="NCBI Taxonomy" id="1861"/>
    <lineage>
        <taxon>Bacteria</taxon>
        <taxon>Bacillati</taxon>
        <taxon>Actinomycetota</taxon>
        <taxon>Actinomycetes</taxon>
        <taxon>Geodermatophilales</taxon>
        <taxon>Geodermatophilaceae</taxon>
        <taxon>Geodermatophilus</taxon>
    </lineage>
</organism>
<dbReference type="Gene3D" id="3.40.190.10">
    <property type="entry name" value="Periplasmic binding protein-like II"/>
    <property type="match status" value="1"/>
</dbReference>
<feature type="chain" id="PRO_5038675390" evidence="1">
    <location>
        <begin position="22"/>
        <end position="431"/>
    </location>
</feature>
<evidence type="ECO:0000313" key="3">
    <source>
        <dbReference type="Proteomes" id="UP000183642"/>
    </source>
</evidence>
<dbReference type="InterPro" id="IPR006059">
    <property type="entry name" value="SBP"/>
</dbReference>
<dbReference type="EMBL" id="FOWE01000005">
    <property type="protein sequence ID" value="SFO25769.1"/>
    <property type="molecule type" value="Genomic_DNA"/>
</dbReference>
<dbReference type="Pfam" id="PF13416">
    <property type="entry name" value="SBP_bac_8"/>
    <property type="match status" value="1"/>
</dbReference>
<proteinExistence type="predicted"/>
<gene>
    <name evidence="2" type="ORF">SAMN05660359_02299</name>
</gene>
<dbReference type="SUPFAM" id="SSF53850">
    <property type="entry name" value="Periplasmic binding protein-like II"/>
    <property type="match status" value="1"/>
</dbReference>
<keyword evidence="1" id="KW-0732">Signal</keyword>
<protein>
    <submittedName>
        <fullName evidence="2">Cellobiose-binding protein</fullName>
    </submittedName>
</protein>
<dbReference type="PROSITE" id="PS51257">
    <property type="entry name" value="PROKAR_LIPOPROTEIN"/>
    <property type="match status" value="1"/>
</dbReference>
<dbReference type="PANTHER" id="PTHR43649:SF32">
    <property type="entry name" value="SUGAR BINDING SECRETED PROTEIN"/>
    <property type="match status" value="1"/>
</dbReference>
<dbReference type="AlphaFoldDB" id="A0A1I5FQ98"/>
<evidence type="ECO:0000256" key="1">
    <source>
        <dbReference type="SAM" id="SignalP"/>
    </source>
</evidence>
<dbReference type="PANTHER" id="PTHR43649">
    <property type="entry name" value="ARABINOSE-BINDING PROTEIN-RELATED"/>
    <property type="match status" value="1"/>
</dbReference>
<reference evidence="3" key="1">
    <citation type="submission" date="2016-10" db="EMBL/GenBank/DDBJ databases">
        <authorList>
            <person name="Varghese N."/>
            <person name="Submissions S."/>
        </authorList>
    </citation>
    <scope>NUCLEOTIDE SEQUENCE [LARGE SCALE GENOMIC DNA]</scope>
    <source>
        <strain evidence="3">DSM 43161</strain>
    </source>
</reference>
<dbReference type="RefSeq" id="WP_075013672.1">
    <property type="nucleotide sequence ID" value="NZ_FOWE01000005.1"/>
</dbReference>
<accession>A0A1I5FQ98</accession>
<sequence length="431" mass="45361">MTVSRRRRAALGAALATSLLAAGCGGGGGGDDGAVTLDLGLFGTFGFEEAGLYEEYMRLNPDIRITEESVERSADYYRALQTRLAANSGLADIQGIEVGFVADVAANHADAFVDFATTENADESLGHYFDWKVEQATTSDGRVLGLGTDAGPQAMCYRHDLFEQAGLPTDRAELATLWADWDGYLELGRQYEASPTKPEGSSWVDSPASVFSASVYQGETAYDDEDGNPIPESSDGVQAAWEDASAAAADGLTANLTQFGDEWNSAFVNGAFATIACPAWMLSYISTQAGDEGAGTWDVAPLPGGAGNWGGSWLAVSETSEHKEEAIALVEWLTAPEQQVKRFTSLGYFPSSQEAAEDPAVASATSEYFTGAPIGQLFGESAAAVRFTPIGPYDTQIQEAFTEALTTVGGGTDPDDAFQAALAEIEQITGG</sequence>
<keyword evidence="3" id="KW-1185">Reference proteome</keyword>
<dbReference type="InterPro" id="IPR050490">
    <property type="entry name" value="Bact_solute-bd_prot1"/>
</dbReference>
<name>A0A1I5FQ98_9ACTN</name>
<dbReference type="Proteomes" id="UP000183642">
    <property type="component" value="Unassembled WGS sequence"/>
</dbReference>